<organism evidence="1 2">
    <name type="scientific">Bacillus selenitireducens (strain ATCC 700615 / DSM 15326 / MLS10)</name>
    <dbReference type="NCBI Taxonomy" id="439292"/>
    <lineage>
        <taxon>Bacteria</taxon>
        <taxon>Bacillati</taxon>
        <taxon>Bacillota</taxon>
        <taxon>Bacilli</taxon>
        <taxon>Bacillales</taxon>
        <taxon>Bacillaceae</taxon>
        <taxon>Salisediminibacterium</taxon>
    </lineage>
</organism>
<name>D6XYV4_BACIE</name>
<dbReference type="HOGENOM" id="CLU_2679996_0_0_9"/>
<dbReference type="AlphaFoldDB" id="D6XYV4"/>
<dbReference type="EMBL" id="CP001791">
    <property type="protein sequence ID" value="ADH98262.1"/>
    <property type="molecule type" value="Genomic_DNA"/>
</dbReference>
<proteinExistence type="predicted"/>
<evidence type="ECO:0000313" key="2">
    <source>
        <dbReference type="Proteomes" id="UP000000271"/>
    </source>
</evidence>
<reference evidence="1" key="1">
    <citation type="submission" date="2009-10" db="EMBL/GenBank/DDBJ databases">
        <title>Complete sequence of Bacillus selenitireducens MLS10.</title>
        <authorList>
            <consortium name="US DOE Joint Genome Institute"/>
            <person name="Lucas S."/>
            <person name="Copeland A."/>
            <person name="Lapidus A."/>
            <person name="Glavina del Rio T."/>
            <person name="Dalin E."/>
            <person name="Tice H."/>
            <person name="Bruce D."/>
            <person name="Goodwin L."/>
            <person name="Pitluck S."/>
            <person name="Sims D."/>
            <person name="Brettin T."/>
            <person name="Detter J.C."/>
            <person name="Han C."/>
            <person name="Larimer F."/>
            <person name="Land M."/>
            <person name="Hauser L."/>
            <person name="Kyrpides N."/>
            <person name="Ovchinnikova G."/>
            <person name="Stolz J."/>
        </authorList>
    </citation>
    <scope>NUCLEOTIDE SEQUENCE [LARGE SCALE GENOMIC DNA]</scope>
    <source>
        <strain evidence="1">MLS10</strain>
    </source>
</reference>
<accession>D6XYV4</accession>
<protein>
    <submittedName>
        <fullName evidence="1">Uncharacterized protein</fullName>
    </submittedName>
</protein>
<dbReference type="KEGG" id="bse:Bsel_0732"/>
<sequence length="74" mass="8358">MRDGIGLFDHKREELCVGDAVYLVKHQQTGIVSFNPSEAVFYVRNEMGPITDLKPDDPESKYIELISRNEGDSS</sequence>
<keyword evidence="2" id="KW-1185">Reference proteome</keyword>
<dbReference type="Proteomes" id="UP000000271">
    <property type="component" value="Chromosome"/>
</dbReference>
<gene>
    <name evidence="1" type="ordered locus">Bsel_0732</name>
</gene>
<evidence type="ECO:0000313" key="1">
    <source>
        <dbReference type="EMBL" id="ADH98262.1"/>
    </source>
</evidence>